<comment type="caution">
    <text evidence="2">The sequence shown here is derived from an EMBL/GenBank/DDBJ whole genome shotgun (WGS) entry which is preliminary data.</text>
</comment>
<protein>
    <submittedName>
        <fullName evidence="2">Uncharacterized protein</fullName>
    </submittedName>
</protein>
<name>A0A6N9TDL5_9ALTE</name>
<dbReference type="Proteomes" id="UP000471381">
    <property type="component" value="Unassembled WGS sequence"/>
</dbReference>
<gene>
    <name evidence="2" type="ORF">GTQ48_06945</name>
</gene>
<keyword evidence="3" id="KW-1185">Reference proteome</keyword>
<sequence length="179" mass="20058">MKTWLLVLLVAFSVIAGFKVVSYQQKLDHSKVEHERLSDVLARSRSTQTSELKIIKPINKVKEERETADVSAAHKDLLHFFDTSPYEQLFSLDNIACTQVACEIVGVFIGTADELNDAVKSLPNPSWWSFGVLESSDEALQTEVVKFTATFMPHKQQQTDKTVSQEQTTSVKNPLTKSA</sequence>
<evidence type="ECO:0000313" key="2">
    <source>
        <dbReference type="EMBL" id="NDW15251.1"/>
    </source>
</evidence>
<dbReference type="EMBL" id="JAAAWO010000004">
    <property type="protein sequence ID" value="NDW15251.1"/>
    <property type="molecule type" value="Genomic_DNA"/>
</dbReference>
<dbReference type="AlphaFoldDB" id="A0A6N9TDL5"/>
<organism evidence="2 3">
    <name type="scientific">Alteromonas genovensis</name>
    <dbReference type="NCBI Taxonomy" id="471225"/>
    <lineage>
        <taxon>Bacteria</taxon>
        <taxon>Pseudomonadati</taxon>
        <taxon>Pseudomonadota</taxon>
        <taxon>Gammaproteobacteria</taxon>
        <taxon>Alteromonadales</taxon>
        <taxon>Alteromonadaceae</taxon>
        <taxon>Alteromonas/Salinimonas group</taxon>
        <taxon>Alteromonas</taxon>
    </lineage>
</organism>
<evidence type="ECO:0000256" key="1">
    <source>
        <dbReference type="SAM" id="MobiDB-lite"/>
    </source>
</evidence>
<reference evidence="2 3" key="1">
    <citation type="submission" date="2020-01" db="EMBL/GenBank/DDBJ databases">
        <title>Genomes of bacteria type strains.</title>
        <authorList>
            <person name="Chen J."/>
            <person name="Zhu S."/>
            <person name="Yang J."/>
        </authorList>
    </citation>
    <scope>NUCLEOTIDE SEQUENCE [LARGE SCALE GENOMIC DNA]</scope>
    <source>
        <strain evidence="2 3">LMG 24078</strain>
    </source>
</reference>
<feature type="region of interest" description="Disordered" evidence="1">
    <location>
        <begin position="156"/>
        <end position="179"/>
    </location>
</feature>
<evidence type="ECO:0000313" key="3">
    <source>
        <dbReference type="Proteomes" id="UP000471381"/>
    </source>
</evidence>
<proteinExistence type="predicted"/>
<dbReference type="RefSeq" id="WP_163105830.1">
    <property type="nucleotide sequence ID" value="NZ_JAAAWO010000004.1"/>
</dbReference>
<accession>A0A6N9TDL5</accession>